<comment type="caution">
    <text evidence="1">The sequence shown here is derived from an EMBL/GenBank/DDBJ whole genome shotgun (WGS) entry which is preliminary data.</text>
</comment>
<gene>
    <name evidence="1" type="ORF">ACFQ2E_14685</name>
</gene>
<accession>A0ABW3RF04</accession>
<keyword evidence="2" id="KW-1185">Reference proteome</keyword>
<name>A0ABW3RF04_9FLAO</name>
<evidence type="ECO:0000313" key="2">
    <source>
        <dbReference type="Proteomes" id="UP001597163"/>
    </source>
</evidence>
<sequence>MKTQNTKNNDVIFFENFYNHLPFCRTVHEAFFKANKDYFNLHKSFKYLSYEQFKKNNA</sequence>
<proteinExistence type="predicted"/>
<protein>
    <submittedName>
        <fullName evidence="1">Uncharacterized protein</fullName>
    </submittedName>
</protein>
<dbReference type="EMBL" id="JBHTLJ010000004">
    <property type="protein sequence ID" value="MFD1163674.1"/>
    <property type="molecule type" value="Genomic_DNA"/>
</dbReference>
<dbReference type="Proteomes" id="UP001597163">
    <property type="component" value="Unassembled WGS sequence"/>
</dbReference>
<dbReference type="RefSeq" id="WP_311940628.1">
    <property type="nucleotide sequence ID" value="NZ_JAVSCK010000004.1"/>
</dbReference>
<reference evidence="2" key="1">
    <citation type="journal article" date="2019" name="Int. J. Syst. Evol. Microbiol.">
        <title>The Global Catalogue of Microorganisms (GCM) 10K type strain sequencing project: providing services to taxonomists for standard genome sequencing and annotation.</title>
        <authorList>
            <consortium name="The Broad Institute Genomics Platform"/>
            <consortium name="The Broad Institute Genome Sequencing Center for Infectious Disease"/>
            <person name="Wu L."/>
            <person name="Ma J."/>
        </authorList>
    </citation>
    <scope>NUCLEOTIDE SEQUENCE [LARGE SCALE GENOMIC DNA]</scope>
    <source>
        <strain evidence="2">CCUG 63246</strain>
    </source>
</reference>
<organism evidence="1 2">
    <name type="scientific">Hwangdonia seohaensis</name>
    <dbReference type="NCBI Taxonomy" id="1240727"/>
    <lineage>
        <taxon>Bacteria</taxon>
        <taxon>Pseudomonadati</taxon>
        <taxon>Bacteroidota</taxon>
        <taxon>Flavobacteriia</taxon>
        <taxon>Flavobacteriales</taxon>
        <taxon>Flavobacteriaceae</taxon>
        <taxon>Hwangdonia</taxon>
    </lineage>
</organism>
<evidence type="ECO:0000313" key="1">
    <source>
        <dbReference type="EMBL" id="MFD1163674.1"/>
    </source>
</evidence>